<evidence type="ECO:0000313" key="2">
    <source>
        <dbReference type="EMBL" id="KAK7482984.1"/>
    </source>
</evidence>
<keyword evidence="3" id="KW-1185">Reference proteome</keyword>
<proteinExistence type="predicted"/>
<feature type="non-terminal residue" evidence="2">
    <location>
        <position position="1"/>
    </location>
</feature>
<protein>
    <submittedName>
        <fullName evidence="2">Uncharacterized protein</fullName>
    </submittedName>
</protein>
<name>A0ABD0K754_9CAEN</name>
<evidence type="ECO:0000256" key="1">
    <source>
        <dbReference type="SAM" id="MobiDB-lite"/>
    </source>
</evidence>
<feature type="region of interest" description="Disordered" evidence="1">
    <location>
        <begin position="123"/>
        <end position="158"/>
    </location>
</feature>
<accession>A0ABD0K754</accession>
<feature type="non-terminal residue" evidence="2">
    <location>
        <position position="158"/>
    </location>
</feature>
<organism evidence="2 3">
    <name type="scientific">Batillaria attramentaria</name>
    <dbReference type="NCBI Taxonomy" id="370345"/>
    <lineage>
        <taxon>Eukaryota</taxon>
        <taxon>Metazoa</taxon>
        <taxon>Spiralia</taxon>
        <taxon>Lophotrochozoa</taxon>
        <taxon>Mollusca</taxon>
        <taxon>Gastropoda</taxon>
        <taxon>Caenogastropoda</taxon>
        <taxon>Sorbeoconcha</taxon>
        <taxon>Cerithioidea</taxon>
        <taxon>Batillariidae</taxon>
        <taxon>Batillaria</taxon>
    </lineage>
</organism>
<gene>
    <name evidence="2" type="ORF">BaRGS_00025761</name>
</gene>
<dbReference type="AlphaFoldDB" id="A0ABD0K754"/>
<sequence>AADVDDKQKKWAVTQFTCKVSDKDFHKAVHYPDSHINVLFKEALRRRLWPTVKQLIQRPIDDDLAADVDDKQKKWAITQFTRNTSDEDFHKAVHYPDSHINVLFKEALGRRLWPTVKQLIQRPTDDNLDTGNTRFVAKDDESPRKCFNPLPALTEDQQ</sequence>
<reference evidence="2 3" key="1">
    <citation type="journal article" date="2023" name="Sci. Data">
        <title>Genome assembly of the Korean intertidal mud-creeper Batillaria attramentaria.</title>
        <authorList>
            <person name="Patra A.K."/>
            <person name="Ho P.T."/>
            <person name="Jun S."/>
            <person name="Lee S.J."/>
            <person name="Kim Y."/>
            <person name="Won Y.J."/>
        </authorList>
    </citation>
    <scope>NUCLEOTIDE SEQUENCE [LARGE SCALE GENOMIC DNA]</scope>
    <source>
        <strain evidence="2">Wonlab-2016</strain>
    </source>
</reference>
<dbReference type="EMBL" id="JACVVK020000235">
    <property type="protein sequence ID" value="KAK7482984.1"/>
    <property type="molecule type" value="Genomic_DNA"/>
</dbReference>
<evidence type="ECO:0000313" key="3">
    <source>
        <dbReference type="Proteomes" id="UP001519460"/>
    </source>
</evidence>
<dbReference type="Proteomes" id="UP001519460">
    <property type="component" value="Unassembled WGS sequence"/>
</dbReference>
<comment type="caution">
    <text evidence="2">The sequence shown here is derived from an EMBL/GenBank/DDBJ whole genome shotgun (WGS) entry which is preliminary data.</text>
</comment>